<reference evidence="3" key="1">
    <citation type="journal article" date="2015" name="Proc. Natl. Acad. Sci. U.S.A.">
        <title>Genome sequence of the Asian Tiger mosquito, Aedes albopictus, reveals insights into its biology, genetics, and evolution.</title>
        <authorList>
            <person name="Chen X.G."/>
            <person name="Jiang X."/>
            <person name="Gu J."/>
            <person name="Xu M."/>
            <person name="Wu Y."/>
            <person name="Deng Y."/>
            <person name="Zhang C."/>
            <person name="Bonizzoni M."/>
            <person name="Dermauw W."/>
            <person name="Vontas J."/>
            <person name="Armbruster P."/>
            <person name="Huang X."/>
            <person name="Yang Y."/>
            <person name="Zhang H."/>
            <person name="He W."/>
            <person name="Peng H."/>
            <person name="Liu Y."/>
            <person name="Wu K."/>
            <person name="Chen J."/>
            <person name="Lirakis M."/>
            <person name="Topalis P."/>
            <person name="Van Leeuwen T."/>
            <person name="Hall A.B."/>
            <person name="Jiang X."/>
            <person name="Thorpe C."/>
            <person name="Mueller R.L."/>
            <person name="Sun C."/>
            <person name="Waterhouse R.M."/>
            <person name="Yan G."/>
            <person name="Tu Z.J."/>
            <person name="Fang X."/>
            <person name="James A.A."/>
        </authorList>
    </citation>
    <scope>NUCLEOTIDE SEQUENCE [LARGE SCALE GENOMIC DNA]</scope>
    <source>
        <strain evidence="3">Foshan</strain>
    </source>
</reference>
<dbReference type="InterPro" id="IPR021109">
    <property type="entry name" value="Peptidase_aspartic_dom_sf"/>
</dbReference>
<dbReference type="PANTHER" id="PTHR47331">
    <property type="entry name" value="PHD-TYPE DOMAIN-CONTAINING PROTEIN"/>
    <property type="match status" value="1"/>
</dbReference>
<dbReference type="Pfam" id="PF03564">
    <property type="entry name" value="DUF1759"/>
    <property type="match status" value="1"/>
</dbReference>
<dbReference type="Proteomes" id="UP000069940">
    <property type="component" value="Unassembled WGS sequence"/>
</dbReference>
<dbReference type="GeneID" id="134285980"/>
<accession>A0ABM1ZEN8</accession>
<name>A0ABM1ZEN8_AEDAL</name>
<feature type="compositionally biased region" description="Polar residues" evidence="1">
    <location>
        <begin position="414"/>
        <end position="440"/>
    </location>
</feature>
<dbReference type="EnsemblMetazoa" id="AALFPA23_017716.R25953">
    <property type="protein sequence ID" value="AALFPA23_017716.P25953"/>
    <property type="gene ID" value="AALFPA23_017716"/>
</dbReference>
<sequence>MATKKLKDKKLKEKLVARRSLVSSLETVEAFVENYEEDRDFQQVAVWLDLLDQLFREHVKVQANLEKLDSGDAPLVKHLQERREFESRFCAAKGWLLNRRVADLNATINAPAAALPPSTNFHLRLPKIDLPKFDGDYSRWLGFRDTFKSMVHDAHDIPLVAKLQFLLQSLEGDARKPFETVDIVGANYVTTWEALLKRYDNKRFLKKQLYRTLHDLSPIRKESAQDLHNLVDEFQRHVKALGKLGEAVETWDTPLVCMLSYKIDPATLRAWEEHAATSDDVGYEACIEFLYQRVRNLQTVSSEIQHRSQGGPVKVVGSQSFSKKPSPIKAVANTASTTSSRPTPPSCIACSEKHLLFQCPSFQGMAVGQRRELISQKRLCWNCFKSSHVARNCDSKHTCRHCHERHHSLLHQAPNPSKSTSNPVVQHPNQSVPQQEASNGSDIPLAEVSVPAHRSSPSTVFLATVALWIKDRFGKHHSARALIDSGSQSNFISKKLARRLCLRPERVSVPITGIGEATVTLLGSELLHEYLKCGRIFLGEGSPVLFETVFGWAVIGRWYGSTVPSSPVCNTAVSQRSLESFLEKFWELEAVEPGRLFTAEEASCEELFESTTTRNPDGRYVVRLPRTDDSSVRLGESRDIAEKRLLSIERRLQRDETTKAAYHEFMDEYLRLGHMRRIADPPNDTIDHCYLPHHAVFKTSSTTTKTRVVFDASCRTASGHSLNDTACRAGGARGLLRLRLREVVTRSDSFSRKETLLFSCDQL</sequence>
<evidence type="ECO:0000256" key="1">
    <source>
        <dbReference type="SAM" id="MobiDB-lite"/>
    </source>
</evidence>
<dbReference type="Gene3D" id="2.40.70.10">
    <property type="entry name" value="Acid Proteases"/>
    <property type="match status" value="1"/>
</dbReference>
<proteinExistence type="predicted"/>
<feature type="region of interest" description="Disordered" evidence="1">
    <location>
        <begin position="310"/>
        <end position="343"/>
    </location>
</feature>
<reference evidence="2" key="2">
    <citation type="submission" date="2025-05" db="UniProtKB">
        <authorList>
            <consortium name="EnsemblMetazoa"/>
        </authorList>
    </citation>
    <scope>IDENTIFICATION</scope>
    <source>
        <strain evidence="2">Foshan</strain>
    </source>
</reference>
<feature type="region of interest" description="Disordered" evidence="1">
    <location>
        <begin position="410"/>
        <end position="440"/>
    </location>
</feature>
<keyword evidence="3" id="KW-1185">Reference proteome</keyword>
<evidence type="ECO:0000313" key="2">
    <source>
        <dbReference type="EnsemblMetazoa" id="AALFPA23_017716.P25953"/>
    </source>
</evidence>
<evidence type="ECO:0000313" key="3">
    <source>
        <dbReference type="Proteomes" id="UP000069940"/>
    </source>
</evidence>
<dbReference type="InterPro" id="IPR005312">
    <property type="entry name" value="DUF1759"/>
</dbReference>
<organism evidence="2 3">
    <name type="scientific">Aedes albopictus</name>
    <name type="common">Asian tiger mosquito</name>
    <name type="synonym">Stegomyia albopicta</name>
    <dbReference type="NCBI Taxonomy" id="7160"/>
    <lineage>
        <taxon>Eukaryota</taxon>
        <taxon>Metazoa</taxon>
        <taxon>Ecdysozoa</taxon>
        <taxon>Arthropoda</taxon>
        <taxon>Hexapoda</taxon>
        <taxon>Insecta</taxon>
        <taxon>Pterygota</taxon>
        <taxon>Neoptera</taxon>
        <taxon>Endopterygota</taxon>
        <taxon>Diptera</taxon>
        <taxon>Nematocera</taxon>
        <taxon>Culicoidea</taxon>
        <taxon>Culicidae</taxon>
        <taxon>Culicinae</taxon>
        <taxon>Aedini</taxon>
        <taxon>Aedes</taxon>
        <taxon>Stegomyia</taxon>
    </lineage>
</organism>
<protein>
    <recommendedName>
        <fullName evidence="4">CCHC-type domain-containing protein</fullName>
    </recommendedName>
</protein>
<dbReference type="PANTHER" id="PTHR47331:SF5">
    <property type="entry name" value="RIBONUCLEASE H"/>
    <property type="match status" value="1"/>
</dbReference>
<evidence type="ECO:0008006" key="4">
    <source>
        <dbReference type="Google" id="ProtNLM"/>
    </source>
</evidence>
<dbReference type="RefSeq" id="XP_062703527.1">
    <property type="nucleotide sequence ID" value="XM_062847543.1"/>
</dbReference>
<dbReference type="CDD" id="cd00303">
    <property type="entry name" value="retropepsin_like"/>
    <property type="match status" value="1"/>
</dbReference>